<protein>
    <submittedName>
        <fullName evidence="1">Peptidase S10 serine carboxypeptidase protein</fullName>
        <ecNumber evidence="1">3.4.16.5</ecNumber>
    </submittedName>
</protein>
<keyword evidence="1" id="KW-0645">Protease</keyword>
<sequence>FVPPLLLHVWDAQGAPEHAQVKEFPGFDGALPSKHFAGYITVGDQPNKRHLYYYFATSERNPSKDAVLLWVNGGPGCSGLDAIVHQHGPFKIIDDFAPRRLVKLLSNPFSWTKVASIIYVDSPAGTGYSYADSIDDYITSDTKTVADLYEFILEFFSEYPEFLPNPLYVGACSYSGTMVPPLAQEMVNGNDHKSRMCIEAGKKPNLNFKGYSMGNAAIDINIENNGKIPFAHRMGLISEEIYEDLTSTCKGDYWRNSDPDCLKNLEVFQKNIQGINKEHVLCLHCQFELGFCLKPNGYDSDYIEYSLHQQSEHGSKHCHVYNTRQKSLFDMETTRQTLHAVPIEVSGEWIRCNPRLQYERDHFNLIPYHLNLTMKGYRAFIYCGDHDMVIPYTATLEWIQSLNYSVIEGWQPWFVDGLIAGYNVRYDHNLLFATFKGAGHTVPEYVPHQALIAYQRWIDGAGSL</sequence>
<feature type="non-terminal residue" evidence="1">
    <location>
        <position position="1"/>
    </location>
</feature>
<dbReference type="Proteomes" id="UP000827976">
    <property type="component" value="Chromosome 5"/>
</dbReference>
<keyword evidence="2" id="KW-1185">Reference proteome</keyword>
<evidence type="ECO:0000313" key="2">
    <source>
        <dbReference type="Proteomes" id="UP000827976"/>
    </source>
</evidence>
<proteinExistence type="predicted"/>
<organism evidence="1 2">
    <name type="scientific">Dioscorea alata</name>
    <name type="common">Purple yam</name>
    <dbReference type="NCBI Taxonomy" id="55571"/>
    <lineage>
        <taxon>Eukaryota</taxon>
        <taxon>Viridiplantae</taxon>
        <taxon>Streptophyta</taxon>
        <taxon>Embryophyta</taxon>
        <taxon>Tracheophyta</taxon>
        <taxon>Spermatophyta</taxon>
        <taxon>Magnoliopsida</taxon>
        <taxon>Liliopsida</taxon>
        <taxon>Dioscoreales</taxon>
        <taxon>Dioscoreaceae</taxon>
        <taxon>Dioscorea</taxon>
    </lineage>
</organism>
<evidence type="ECO:0000313" key="1">
    <source>
        <dbReference type="EMBL" id="KAH7682942.1"/>
    </source>
</evidence>
<gene>
    <name evidence="1" type="ORF">IHE45_05G152000</name>
</gene>
<dbReference type="EC" id="3.4.16.5" evidence="1"/>
<keyword evidence="1" id="KW-0121">Carboxypeptidase</keyword>
<accession>A0ACB7W603</accession>
<comment type="caution">
    <text evidence="1">The sequence shown here is derived from an EMBL/GenBank/DDBJ whole genome shotgun (WGS) entry which is preliminary data.</text>
</comment>
<keyword evidence="1" id="KW-0378">Hydrolase</keyword>
<name>A0ACB7W603_DIOAL</name>
<reference evidence="2" key="1">
    <citation type="journal article" date="2022" name="Nat. Commun.">
        <title>Chromosome evolution and the genetic basis of agronomically important traits in greater yam.</title>
        <authorList>
            <person name="Bredeson J.V."/>
            <person name="Lyons J.B."/>
            <person name="Oniyinde I.O."/>
            <person name="Okereke N.R."/>
            <person name="Kolade O."/>
            <person name="Nnabue I."/>
            <person name="Nwadili C.O."/>
            <person name="Hribova E."/>
            <person name="Parker M."/>
            <person name="Nwogha J."/>
            <person name="Shu S."/>
            <person name="Carlson J."/>
            <person name="Kariba R."/>
            <person name="Muthemba S."/>
            <person name="Knop K."/>
            <person name="Barton G.J."/>
            <person name="Sherwood A.V."/>
            <person name="Lopez-Montes A."/>
            <person name="Asiedu R."/>
            <person name="Jamnadass R."/>
            <person name="Muchugi A."/>
            <person name="Goodstein D."/>
            <person name="Egesi C.N."/>
            <person name="Featherston J."/>
            <person name="Asfaw A."/>
            <person name="Simpson G.G."/>
            <person name="Dolezel J."/>
            <person name="Hendre P.S."/>
            <person name="Van Deynze A."/>
            <person name="Kumar P.L."/>
            <person name="Obidiegwu J.E."/>
            <person name="Bhattacharjee R."/>
            <person name="Rokhsar D.S."/>
        </authorList>
    </citation>
    <scope>NUCLEOTIDE SEQUENCE [LARGE SCALE GENOMIC DNA]</scope>
    <source>
        <strain evidence="2">cv. TDa95/00328</strain>
    </source>
</reference>
<dbReference type="EMBL" id="CM037015">
    <property type="protein sequence ID" value="KAH7682942.1"/>
    <property type="molecule type" value="Genomic_DNA"/>
</dbReference>